<reference evidence="2 3" key="1">
    <citation type="submission" date="2023-03" db="EMBL/GenBank/DDBJ databases">
        <title>High-quality genome of Scylla paramamosain provides insights in environmental adaptation.</title>
        <authorList>
            <person name="Zhang L."/>
        </authorList>
    </citation>
    <scope>NUCLEOTIDE SEQUENCE [LARGE SCALE GENOMIC DNA]</scope>
    <source>
        <strain evidence="2">LZ_2023a</strain>
        <tissue evidence="2">Muscle</tissue>
    </source>
</reference>
<accession>A0AAW0SKB0</accession>
<keyword evidence="3" id="KW-1185">Reference proteome</keyword>
<evidence type="ECO:0000313" key="2">
    <source>
        <dbReference type="EMBL" id="KAK8375371.1"/>
    </source>
</evidence>
<dbReference type="AlphaFoldDB" id="A0AAW0SKB0"/>
<dbReference type="EMBL" id="JARAKH010000049">
    <property type="protein sequence ID" value="KAK8375371.1"/>
    <property type="molecule type" value="Genomic_DNA"/>
</dbReference>
<keyword evidence="1" id="KW-0472">Membrane</keyword>
<evidence type="ECO:0000313" key="3">
    <source>
        <dbReference type="Proteomes" id="UP001487740"/>
    </source>
</evidence>
<evidence type="ECO:0000256" key="1">
    <source>
        <dbReference type="SAM" id="Phobius"/>
    </source>
</evidence>
<sequence>MMEELQVWVWRLVVVVVVMAVIPGHSMTPDEETRVFGLQTDVWAAPSSEVFLRYTLSGTRPPPTALTICYRYLLHQYRDGVYFFSYATSDRMDNAVLLCECWERRGRAALVCALGVVGRVGLWV</sequence>
<dbReference type="Proteomes" id="UP001487740">
    <property type="component" value="Unassembled WGS sequence"/>
</dbReference>
<comment type="caution">
    <text evidence="2">The sequence shown here is derived from an EMBL/GenBank/DDBJ whole genome shotgun (WGS) entry which is preliminary data.</text>
</comment>
<keyword evidence="1" id="KW-0812">Transmembrane</keyword>
<protein>
    <submittedName>
        <fullName evidence="2">Uncharacterized protein</fullName>
    </submittedName>
</protein>
<keyword evidence="1" id="KW-1133">Transmembrane helix</keyword>
<feature type="transmembrane region" description="Helical" evidence="1">
    <location>
        <begin position="6"/>
        <end position="24"/>
    </location>
</feature>
<name>A0AAW0SKB0_SCYPA</name>
<gene>
    <name evidence="2" type="ORF">O3P69_008306</name>
</gene>
<organism evidence="2 3">
    <name type="scientific">Scylla paramamosain</name>
    <name type="common">Mud crab</name>
    <dbReference type="NCBI Taxonomy" id="85552"/>
    <lineage>
        <taxon>Eukaryota</taxon>
        <taxon>Metazoa</taxon>
        <taxon>Ecdysozoa</taxon>
        <taxon>Arthropoda</taxon>
        <taxon>Crustacea</taxon>
        <taxon>Multicrustacea</taxon>
        <taxon>Malacostraca</taxon>
        <taxon>Eumalacostraca</taxon>
        <taxon>Eucarida</taxon>
        <taxon>Decapoda</taxon>
        <taxon>Pleocyemata</taxon>
        <taxon>Brachyura</taxon>
        <taxon>Eubrachyura</taxon>
        <taxon>Portunoidea</taxon>
        <taxon>Portunidae</taxon>
        <taxon>Portuninae</taxon>
        <taxon>Scylla</taxon>
    </lineage>
</organism>
<proteinExistence type="predicted"/>